<keyword evidence="1" id="KW-0732">Signal</keyword>
<sequence length="399" mass="45852">MRKIFLFVSLLCLLFVGAQGACEIKIAPYYYLYTSESAFFADTSTTLSTSIYGDFAAKIVFNDRWSLLALYELNYQGPGATSESKEGANFQEQYQDHSILLKPSYLLNEKWMFGARAGYLLQLSKTGSTEGWGKGLYNYHGLTFGFDGKTKIKNIVLNPGYLFTQNIYPNYSNLIGYVEKTEARPEQDHYRHKFYVDTTFPVLKNLSINFSLNDTIKTYVAQGIIVESGVEDTSVKQLDNIVGVKIDASYLPIKRLSLAINQKLEINNSNQNDFSFSPTNPADTTTTRYNQDYYSYTFYEISPAIAYTFPNKISWTLSCVWNIKNYHNRPARDKNGGWLKELEWDITRQVDTGFSFPMGKFALGVYYTYISAVSNMGYEQYYRYNYNAQNVKLSYSFEY</sequence>
<reference evidence="3" key="1">
    <citation type="submission" date="2017-09" db="EMBL/GenBank/DDBJ databases">
        <title>Depth-based differentiation of microbial function through sediment-hosted aquifers and enrichment of novel symbionts in the deep terrestrial subsurface.</title>
        <authorList>
            <person name="Probst A.J."/>
            <person name="Ladd B."/>
            <person name="Jarett J.K."/>
            <person name="Geller-Mcgrath D.E."/>
            <person name="Sieber C.M.K."/>
            <person name="Emerson J.B."/>
            <person name="Anantharaman K."/>
            <person name="Thomas B.C."/>
            <person name="Malmstrom R."/>
            <person name="Stieglmeier M."/>
            <person name="Klingl A."/>
            <person name="Woyke T."/>
            <person name="Ryan C.M."/>
            <person name="Banfield J.F."/>
        </authorList>
    </citation>
    <scope>NUCLEOTIDE SEQUENCE [LARGE SCALE GENOMIC DNA]</scope>
</reference>
<dbReference type="Proteomes" id="UP000229227">
    <property type="component" value="Unassembled WGS sequence"/>
</dbReference>
<feature type="signal peptide" evidence="1">
    <location>
        <begin position="1"/>
        <end position="20"/>
    </location>
</feature>
<comment type="caution">
    <text evidence="2">The sequence shown here is derived from an EMBL/GenBank/DDBJ whole genome shotgun (WGS) entry which is preliminary data.</text>
</comment>
<name>A0A2M6ZFA2_9BACT</name>
<dbReference type="AlphaFoldDB" id="A0A2M6ZFA2"/>
<evidence type="ECO:0000313" key="2">
    <source>
        <dbReference type="EMBL" id="PIU51074.1"/>
    </source>
</evidence>
<gene>
    <name evidence="2" type="ORF">COS91_06365</name>
</gene>
<dbReference type="EMBL" id="PEWN01000104">
    <property type="protein sequence ID" value="PIU51074.1"/>
    <property type="molecule type" value="Genomic_DNA"/>
</dbReference>
<protein>
    <recommendedName>
        <fullName evidence="4">DUF5723 domain-containing protein</fullName>
    </recommendedName>
</protein>
<organism evidence="2 3">
    <name type="scientific">Candidatus Desantisbacteria bacterium CG07_land_8_20_14_0_80_39_15</name>
    <dbReference type="NCBI Taxonomy" id="1974549"/>
    <lineage>
        <taxon>Bacteria</taxon>
        <taxon>Candidatus Desantisiibacteriota</taxon>
    </lineage>
</organism>
<proteinExistence type="predicted"/>
<evidence type="ECO:0000313" key="3">
    <source>
        <dbReference type="Proteomes" id="UP000229227"/>
    </source>
</evidence>
<feature type="chain" id="PRO_5014895646" description="DUF5723 domain-containing protein" evidence="1">
    <location>
        <begin position="21"/>
        <end position="399"/>
    </location>
</feature>
<evidence type="ECO:0000256" key="1">
    <source>
        <dbReference type="SAM" id="SignalP"/>
    </source>
</evidence>
<evidence type="ECO:0008006" key="4">
    <source>
        <dbReference type="Google" id="ProtNLM"/>
    </source>
</evidence>
<accession>A0A2M6ZFA2</accession>